<name>A0A7S5RBM3_9CAUD</name>
<dbReference type="InterPro" id="IPR024345">
    <property type="entry name" value="DNA_matur_Phage_T7-like"/>
</dbReference>
<gene>
    <name evidence="1" type="ORF">EVC11_010</name>
</gene>
<proteinExistence type="predicted"/>
<dbReference type="EMBL" id="MN988539">
    <property type="protein sequence ID" value="QIG74592.1"/>
    <property type="molecule type" value="Genomic_DNA"/>
</dbReference>
<reference evidence="1" key="1">
    <citation type="submission" date="2020-01" db="EMBL/GenBank/DDBJ databases">
        <title>Patterns of diversity and host range of bacteriophage communities associated with bean-nodulatin bacteria.</title>
        <authorList>
            <person name="Vann Cauwenberghe J."/>
            <person name="Santamaria R.I."/>
            <person name="Bustos P."/>
            <person name="Juarez S."/>
            <person name="Gonzalez V."/>
        </authorList>
    </citation>
    <scope>NUCLEOTIDE SEQUENCE</scope>
</reference>
<keyword evidence="2" id="KW-1185">Reference proteome</keyword>
<dbReference type="Pfam" id="PF11123">
    <property type="entry name" value="DNA_Packaging_2"/>
    <property type="match status" value="1"/>
</dbReference>
<dbReference type="Proteomes" id="UP000623593">
    <property type="component" value="Segment"/>
</dbReference>
<accession>A0A7S5RBM3</accession>
<evidence type="ECO:0000313" key="2">
    <source>
        <dbReference type="Proteomes" id="UP000623593"/>
    </source>
</evidence>
<organism evidence="1 2">
    <name type="scientific">Rhizobium phage RHph_I20</name>
    <dbReference type="NCBI Taxonomy" id="2509730"/>
    <lineage>
        <taxon>Viruses</taxon>
        <taxon>Duplodnaviria</taxon>
        <taxon>Heunggongvirae</taxon>
        <taxon>Uroviricota</taxon>
        <taxon>Caudoviricetes</taxon>
        <taxon>Autographivirales</taxon>
        <taxon>Autographivirales incertae sedis</taxon>
        <taxon>Morelosvirus</taxon>
        <taxon>Morelosvirus RHphI20</taxon>
    </lineage>
</organism>
<sequence>MRKKTAKASTQALEELHAAIARELARKIENGEATAADLAVAAKFVKDNGVSVLIDPETPEGSTLTGTKLPDIGNTEEEFEEALRTFQ</sequence>
<protein>
    <submittedName>
        <fullName evidence="1">Terminase small subunit protein</fullName>
    </submittedName>
</protein>
<evidence type="ECO:0000313" key="1">
    <source>
        <dbReference type="EMBL" id="QIG74592.1"/>
    </source>
</evidence>